<dbReference type="InterPro" id="IPR027417">
    <property type="entry name" value="P-loop_NTPase"/>
</dbReference>
<protein>
    <recommendedName>
        <fullName evidence="3">Sulfotransferase</fullName>
    </recommendedName>
</protein>
<comment type="caution">
    <text evidence="1">The sequence shown here is derived from an EMBL/GenBank/DDBJ whole genome shotgun (WGS) entry which is preliminary data.</text>
</comment>
<dbReference type="Proteomes" id="UP000632289">
    <property type="component" value="Unassembled WGS sequence"/>
</dbReference>
<sequence>MIVVKQYGERRTGTNLLRMLLSDECSDLLVLMHALGDKHSPPAPFAHIWSQTRGHPDAAHEFLLRTTTVCPSDTTDPRSPEQRTFIRRWASPVADAYASGRLYAVVSVKAPRAWLTSLWRFEVRMLRRTPTAPTEAIARYNRNYRSWLALEDLGLHVLVVRCEDLVHDSGRTLRRLRTDIGLGRDRRPARLPAHPVRPSPWDHCAPALETVGPPDDGPPAVGRDHVLAMEAALEQVDGGLMRRLGYEAEEL</sequence>
<accession>A0A927EVB5</accession>
<dbReference type="SUPFAM" id="SSF52540">
    <property type="entry name" value="P-loop containing nucleoside triphosphate hydrolases"/>
    <property type="match status" value="1"/>
</dbReference>
<evidence type="ECO:0008006" key="3">
    <source>
        <dbReference type="Google" id="ProtNLM"/>
    </source>
</evidence>
<dbReference type="EMBL" id="JACXYU010000001">
    <property type="protein sequence ID" value="MBD3930430.1"/>
    <property type="molecule type" value="Genomic_DNA"/>
</dbReference>
<evidence type="ECO:0000313" key="1">
    <source>
        <dbReference type="EMBL" id="MBD3930430.1"/>
    </source>
</evidence>
<reference evidence="1" key="1">
    <citation type="submission" date="2020-09" db="EMBL/GenBank/DDBJ databases">
        <title>Secondary metabolite and genome analysis of marine Streptomyces chumphonensis KK1-2T.</title>
        <authorList>
            <person name="Phongsopitanun W."/>
            <person name="Kanchanasin P."/>
            <person name="Pittayakhajonwut P."/>
            <person name="Suwanborirux K."/>
            <person name="Tanasupawat S."/>
        </authorList>
    </citation>
    <scope>NUCLEOTIDE SEQUENCE</scope>
    <source>
        <strain evidence="1">KK1-2</strain>
    </source>
</reference>
<gene>
    <name evidence="1" type="ORF">IF129_02415</name>
</gene>
<dbReference type="Gene3D" id="3.40.50.300">
    <property type="entry name" value="P-loop containing nucleotide triphosphate hydrolases"/>
    <property type="match status" value="1"/>
</dbReference>
<evidence type="ECO:0000313" key="2">
    <source>
        <dbReference type="Proteomes" id="UP000632289"/>
    </source>
</evidence>
<proteinExistence type="predicted"/>
<keyword evidence="2" id="KW-1185">Reference proteome</keyword>
<dbReference type="AlphaFoldDB" id="A0A927EVB5"/>
<name>A0A927EVB5_9ACTN</name>
<organism evidence="1 2">
    <name type="scientific">Streptomyces chumphonensis</name>
    <dbReference type="NCBI Taxonomy" id="1214925"/>
    <lineage>
        <taxon>Bacteria</taxon>
        <taxon>Bacillati</taxon>
        <taxon>Actinomycetota</taxon>
        <taxon>Actinomycetes</taxon>
        <taxon>Kitasatosporales</taxon>
        <taxon>Streptomycetaceae</taxon>
        <taxon>Streptomyces</taxon>
    </lineage>
</organism>
<dbReference type="RefSeq" id="WP_191207707.1">
    <property type="nucleotide sequence ID" value="NZ_BAABKL010000039.1"/>
</dbReference>